<comment type="caution">
    <text evidence="1">The sequence shown here is derived from an EMBL/GenBank/DDBJ whole genome shotgun (WGS) entry which is preliminary data.</text>
</comment>
<reference evidence="1" key="1">
    <citation type="journal article" date="2020" name="Stud. Mycol.">
        <title>101 Dothideomycetes genomes: a test case for predicting lifestyles and emergence of pathogens.</title>
        <authorList>
            <person name="Haridas S."/>
            <person name="Albert R."/>
            <person name="Binder M."/>
            <person name="Bloem J."/>
            <person name="Labutti K."/>
            <person name="Salamov A."/>
            <person name="Andreopoulos B."/>
            <person name="Baker S."/>
            <person name="Barry K."/>
            <person name="Bills G."/>
            <person name="Bluhm B."/>
            <person name="Cannon C."/>
            <person name="Castanera R."/>
            <person name="Culley D."/>
            <person name="Daum C."/>
            <person name="Ezra D."/>
            <person name="Gonzalez J."/>
            <person name="Henrissat B."/>
            <person name="Kuo A."/>
            <person name="Liang C."/>
            <person name="Lipzen A."/>
            <person name="Lutzoni F."/>
            <person name="Magnuson J."/>
            <person name="Mondo S."/>
            <person name="Nolan M."/>
            <person name="Ohm R."/>
            <person name="Pangilinan J."/>
            <person name="Park H.-J."/>
            <person name="Ramirez L."/>
            <person name="Alfaro M."/>
            <person name="Sun H."/>
            <person name="Tritt A."/>
            <person name="Yoshinaga Y."/>
            <person name="Zwiers L.-H."/>
            <person name="Turgeon B."/>
            <person name="Goodwin S."/>
            <person name="Spatafora J."/>
            <person name="Crous P."/>
            <person name="Grigoriev I."/>
        </authorList>
    </citation>
    <scope>NUCLEOTIDE SEQUENCE</scope>
    <source>
        <strain evidence="1">ATCC 200398</strain>
    </source>
</reference>
<proteinExistence type="predicted"/>
<keyword evidence="2" id="KW-1185">Reference proteome</keyword>
<accession>A0ACB6RG17</accession>
<protein>
    <submittedName>
        <fullName evidence="1">Uncharacterized protein</fullName>
    </submittedName>
</protein>
<dbReference type="Proteomes" id="UP000799755">
    <property type="component" value="Unassembled WGS sequence"/>
</dbReference>
<evidence type="ECO:0000313" key="1">
    <source>
        <dbReference type="EMBL" id="KAF2478199.1"/>
    </source>
</evidence>
<gene>
    <name evidence="1" type="ORF">BDR25DRAFT_8774</name>
</gene>
<name>A0ACB6RG17_9PLEO</name>
<dbReference type="EMBL" id="MU003492">
    <property type="protein sequence ID" value="KAF2478199.1"/>
    <property type="molecule type" value="Genomic_DNA"/>
</dbReference>
<sequence>MGSRRMSSLKKPARRLLLLFRSSSPVALKFTAALPDSIGLATACPSCGRPGSLRGIWKGMFTAERSNLAPPGSTTPRTPCAPTHAPKATECVENSWVEVSILVGFRS</sequence>
<evidence type="ECO:0000313" key="2">
    <source>
        <dbReference type="Proteomes" id="UP000799755"/>
    </source>
</evidence>
<organism evidence="1 2">
    <name type="scientific">Lindgomyces ingoldianus</name>
    <dbReference type="NCBI Taxonomy" id="673940"/>
    <lineage>
        <taxon>Eukaryota</taxon>
        <taxon>Fungi</taxon>
        <taxon>Dikarya</taxon>
        <taxon>Ascomycota</taxon>
        <taxon>Pezizomycotina</taxon>
        <taxon>Dothideomycetes</taxon>
        <taxon>Pleosporomycetidae</taxon>
        <taxon>Pleosporales</taxon>
        <taxon>Lindgomycetaceae</taxon>
        <taxon>Lindgomyces</taxon>
    </lineage>
</organism>